<comment type="catalytic activity">
    <reaction evidence="3">
        <text>D-glucose + ATP = D-glucose 6-phosphate + ADP + H(+)</text>
        <dbReference type="Rhea" id="RHEA:17825"/>
        <dbReference type="ChEBI" id="CHEBI:4167"/>
        <dbReference type="ChEBI" id="CHEBI:15378"/>
        <dbReference type="ChEBI" id="CHEBI:30616"/>
        <dbReference type="ChEBI" id="CHEBI:61548"/>
        <dbReference type="ChEBI" id="CHEBI:456216"/>
        <dbReference type="EC" id="2.7.1.2"/>
    </reaction>
</comment>
<keyword evidence="3" id="KW-0547">Nucleotide-binding</keyword>
<keyword evidence="3" id="KW-0963">Cytoplasm</keyword>
<organism evidence="5 6">
    <name type="scientific">Roseateles paludis</name>
    <dbReference type="NCBI Taxonomy" id="3145238"/>
    <lineage>
        <taxon>Bacteria</taxon>
        <taxon>Pseudomonadati</taxon>
        <taxon>Pseudomonadota</taxon>
        <taxon>Betaproteobacteria</taxon>
        <taxon>Burkholderiales</taxon>
        <taxon>Sphaerotilaceae</taxon>
        <taxon>Roseateles</taxon>
    </lineage>
</organism>
<dbReference type="GO" id="GO:0004340">
    <property type="term" value="F:glucokinase activity"/>
    <property type="evidence" value="ECO:0007669"/>
    <property type="project" value="UniProtKB-EC"/>
</dbReference>
<comment type="subcellular location">
    <subcellularLocation>
        <location evidence="3">Cytoplasm</location>
    </subcellularLocation>
</comment>
<reference evidence="5 6" key="1">
    <citation type="submission" date="2024-05" db="EMBL/GenBank/DDBJ databases">
        <title>Roseateles sp. DJS-2-20 16S ribosomal RNA gene Genome sequencing and assembly.</title>
        <authorList>
            <person name="Woo H."/>
        </authorList>
    </citation>
    <scope>NUCLEOTIDE SEQUENCE [LARGE SCALE GENOMIC DNA]</scope>
    <source>
        <strain evidence="5 6">DJS-2-20</strain>
    </source>
</reference>
<dbReference type="HAMAP" id="MF_00524">
    <property type="entry name" value="Glucokinase"/>
    <property type="match status" value="1"/>
</dbReference>
<proteinExistence type="inferred from homology"/>
<keyword evidence="2 3" id="KW-0418">Kinase</keyword>
<dbReference type="RefSeq" id="WP_347706561.1">
    <property type="nucleotide sequence ID" value="NZ_JBDPZD010000010.1"/>
</dbReference>
<dbReference type="NCBIfam" id="TIGR00749">
    <property type="entry name" value="glk"/>
    <property type="match status" value="1"/>
</dbReference>
<dbReference type="InterPro" id="IPR050201">
    <property type="entry name" value="Bacterial_glucokinase"/>
</dbReference>
<comment type="similarity">
    <text evidence="3 4">Belongs to the bacterial glucokinase family.</text>
</comment>
<dbReference type="InterPro" id="IPR003836">
    <property type="entry name" value="Glucokinase"/>
</dbReference>
<evidence type="ECO:0000313" key="6">
    <source>
        <dbReference type="Proteomes" id="UP001495147"/>
    </source>
</evidence>
<evidence type="ECO:0000256" key="2">
    <source>
        <dbReference type="ARBA" id="ARBA00022777"/>
    </source>
</evidence>
<gene>
    <name evidence="3 5" type="primary">glk</name>
    <name evidence="5" type="ORF">ABDJ85_19900</name>
</gene>
<dbReference type="Gene3D" id="3.30.420.40">
    <property type="match status" value="1"/>
</dbReference>
<evidence type="ECO:0000256" key="4">
    <source>
        <dbReference type="RuleBase" id="RU004046"/>
    </source>
</evidence>
<keyword evidence="3" id="KW-0067">ATP-binding</keyword>
<keyword evidence="1 3" id="KW-0808">Transferase</keyword>
<dbReference type="EMBL" id="JBDPZD010000010">
    <property type="protein sequence ID" value="MEO3693745.1"/>
    <property type="molecule type" value="Genomic_DNA"/>
</dbReference>
<evidence type="ECO:0000256" key="1">
    <source>
        <dbReference type="ARBA" id="ARBA00022679"/>
    </source>
</evidence>
<dbReference type="InterPro" id="IPR043129">
    <property type="entry name" value="ATPase_NBD"/>
</dbReference>
<accession>A0ABV0G7N1</accession>
<dbReference type="CDD" id="cd24008">
    <property type="entry name" value="ASKHA_NBD_GLK"/>
    <property type="match status" value="1"/>
</dbReference>
<comment type="caution">
    <text evidence="5">The sequence shown here is derived from an EMBL/GenBank/DDBJ whole genome shotgun (WGS) entry which is preliminary data.</text>
</comment>
<name>A0ABV0G7N1_9BURK</name>
<dbReference type="PANTHER" id="PTHR47690:SF1">
    <property type="entry name" value="GLUCOKINASE"/>
    <property type="match status" value="1"/>
</dbReference>
<dbReference type="Proteomes" id="UP001495147">
    <property type="component" value="Unassembled WGS sequence"/>
</dbReference>
<dbReference type="Gene3D" id="3.40.367.20">
    <property type="match status" value="1"/>
</dbReference>
<evidence type="ECO:0000256" key="3">
    <source>
        <dbReference type="HAMAP-Rule" id="MF_00524"/>
    </source>
</evidence>
<protein>
    <recommendedName>
        <fullName evidence="3">Glucokinase</fullName>
        <ecNumber evidence="3">2.7.1.2</ecNumber>
    </recommendedName>
    <alternativeName>
        <fullName evidence="3">Glucose kinase</fullName>
    </alternativeName>
</protein>
<sequence>MSAPYPWLVADVGGTNARFGYVKAPGAPVEHIEVLSVKGHAGPAEAAQAYLAGLAARFEGFERPRSAALAVATAVTDDRVVLTNAAWDFSQKAVAQALVLDVLILLNDFEAQALSLPRLGAGQARSWSADHPVVAASHAPVGTVLSVLGPGTGLGVGGVVRTRDLWLALPGEGGHATLAPGNDFEGEVLAVARKSFRHVSAERFLSGIGMPTLCRSVAEVLGDAEDVSAYTPEVIVGKALDGSSRVCVQTVQTFCAMLGSHAGNVAITLGARGGVFIGGGIVPRLGELFFQSEFRQRFDAKGRFDTYMSAIPTAVITDTLAALSGASLALEQFRA</sequence>
<dbReference type="PANTHER" id="PTHR47690">
    <property type="entry name" value="GLUCOKINASE"/>
    <property type="match status" value="1"/>
</dbReference>
<evidence type="ECO:0000313" key="5">
    <source>
        <dbReference type="EMBL" id="MEO3693745.1"/>
    </source>
</evidence>
<dbReference type="EC" id="2.7.1.2" evidence="3"/>
<keyword evidence="3" id="KW-0324">Glycolysis</keyword>
<dbReference type="Pfam" id="PF02685">
    <property type="entry name" value="Glucokinase"/>
    <property type="match status" value="1"/>
</dbReference>
<feature type="binding site" evidence="3">
    <location>
        <begin position="10"/>
        <end position="15"/>
    </location>
    <ligand>
        <name>ATP</name>
        <dbReference type="ChEBI" id="CHEBI:30616"/>
    </ligand>
</feature>
<keyword evidence="6" id="KW-1185">Reference proteome</keyword>
<dbReference type="SUPFAM" id="SSF53067">
    <property type="entry name" value="Actin-like ATPase domain"/>
    <property type="match status" value="1"/>
</dbReference>